<dbReference type="EMBL" id="NAJO01000046">
    <property type="protein sequence ID" value="OQN98357.1"/>
    <property type="molecule type" value="Genomic_DNA"/>
</dbReference>
<dbReference type="Proteomes" id="UP000192596">
    <property type="component" value="Unassembled WGS sequence"/>
</dbReference>
<sequence length="416" mass="47729">MAGHCFLLSLPGELLNNIYDAVHTLEGITLMGDHTQVHPLGRTCHQLHQEVVSRTSANAEKDVQVTIRARIYDFDFQDLRKWLAQHSCPSSSRSKLVDVRKFELTIVIRPSDSLAGLPYKEEQHTHSLFPTPIRRAHLLEHNMACAMTLGKWSVDRHADANKKFGVLEHSPDRPARLDFYHRDTFSSYLVQFAVEVQEPKEKRYSKCWPKRRPQMEGSRLPPALPPYGYLEDDYFESARLASYETLYHGDYKDSEPFRWVVAMCTWGHTKLKACPVGSTSCTFDCISPDREDKNTVAEACLEERDKLYDRKLFIHLEHVVVTKRALSDRGRLENPMNLKCMNAMYNLRRTPPRTMKREEEDDQRNPRKRRAIDVSGLDVEKVWRAEVESVPQGDVDMLCGGLSGLEMTAGAETGPL</sequence>
<name>A0A1V8SH54_9PEZI</name>
<dbReference type="AlphaFoldDB" id="A0A1V8SH54"/>
<dbReference type="InParanoid" id="A0A1V8SH54"/>
<gene>
    <name evidence="2" type="ORF">B0A48_15624</name>
</gene>
<protein>
    <submittedName>
        <fullName evidence="2">Uncharacterized protein</fullName>
    </submittedName>
</protein>
<accession>A0A1V8SH54</accession>
<reference evidence="3" key="1">
    <citation type="submission" date="2017-03" db="EMBL/GenBank/DDBJ databases">
        <title>Genomes of endolithic fungi from Antarctica.</title>
        <authorList>
            <person name="Coleine C."/>
            <person name="Masonjones S."/>
            <person name="Stajich J.E."/>
        </authorList>
    </citation>
    <scope>NUCLEOTIDE SEQUENCE [LARGE SCALE GENOMIC DNA]</scope>
    <source>
        <strain evidence="3">CCFEE 5527</strain>
    </source>
</reference>
<evidence type="ECO:0000313" key="3">
    <source>
        <dbReference type="Proteomes" id="UP000192596"/>
    </source>
</evidence>
<keyword evidence="3" id="KW-1185">Reference proteome</keyword>
<organism evidence="2 3">
    <name type="scientific">Cryoendolithus antarcticus</name>
    <dbReference type="NCBI Taxonomy" id="1507870"/>
    <lineage>
        <taxon>Eukaryota</taxon>
        <taxon>Fungi</taxon>
        <taxon>Dikarya</taxon>
        <taxon>Ascomycota</taxon>
        <taxon>Pezizomycotina</taxon>
        <taxon>Dothideomycetes</taxon>
        <taxon>Dothideomycetidae</taxon>
        <taxon>Cladosporiales</taxon>
        <taxon>Cladosporiaceae</taxon>
        <taxon>Cryoendolithus</taxon>
    </lineage>
</organism>
<comment type="caution">
    <text evidence="2">The sequence shown here is derived from an EMBL/GenBank/DDBJ whole genome shotgun (WGS) entry which is preliminary data.</text>
</comment>
<evidence type="ECO:0000256" key="1">
    <source>
        <dbReference type="SAM" id="MobiDB-lite"/>
    </source>
</evidence>
<proteinExistence type="predicted"/>
<evidence type="ECO:0000313" key="2">
    <source>
        <dbReference type="EMBL" id="OQN98357.1"/>
    </source>
</evidence>
<feature type="region of interest" description="Disordered" evidence="1">
    <location>
        <begin position="350"/>
        <end position="371"/>
    </location>
</feature>